<dbReference type="Gene3D" id="1.10.10.10">
    <property type="entry name" value="Winged helix-like DNA-binding domain superfamily/Winged helix DNA-binding domain"/>
    <property type="match status" value="1"/>
</dbReference>
<feature type="repeat" description="TPR" evidence="3">
    <location>
        <begin position="981"/>
        <end position="1014"/>
    </location>
</feature>
<accession>A0A8S1IXQ9</accession>
<dbReference type="InterPro" id="IPR018114">
    <property type="entry name" value="TRYPSIN_HIS"/>
</dbReference>
<dbReference type="InterPro" id="IPR011990">
    <property type="entry name" value="TPR-like_helical_dom_sf"/>
</dbReference>
<dbReference type="InterPro" id="IPR027417">
    <property type="entry name" value="P-loop_NTPase"/>
</dbReference>
<keyword evidence="2 3" id="KW-0802">TPR repeat</keyword>
<feature type="domain" description="Peptidase S1" evidence="6">
    <location>
        <begin position="68"/>
        <end position="316"/>
    </location>
</feature>
<feature type="transmembrane region" description="Helical" evidence="5">
    <location>
        <begin position="12"/>
        <end position="31"/>
    </location>
</feature>
<proteinExistence type="predicted"/>
<dbReference type="PRINTS" id="PR00381">
    <property type="entry name" value="KINESINLIGHT"/>
</dbReference>
<dbReference type="Gene3D" id="1.25.40.10">
    <property type="entry name" value="Tetratricopeptide repeat domain"/>
    <property type="match status" value="4"/>
</dbReference>
<dbReference type="Gene3D" id="3.40.50.300">
    <property type="entry name" value="P-loop containing nucleotide triphosphate hydrolases"/>
    <property type="match status" value="1"/>
</dbReference>
<keyword evidence="5" id="KW-0812">Transmembrane</keyword>
<keyword evidence="1" id="KW-0677">Repeat</keyword>
<dbReference type="PANTHER" id="PTHR45641">
    <property type="entry name" value="TETRATRICOPEPTIDE REPEAT PROTEIN (AFU_ORTHOLOGUE AFUA_6G03870)"/>
    <property type="match status" value="1"/>
</dbReference>
<evidence type="ECO:0000256" key="3">
    <source>
        <dbReference type="PROSITE-ProRule" id="PRU00339"/>
    </source>
</evidence>
<dbReference type="PANTHER" id="PTHR45641:SF19">
    <property type="entry name" value="NEPHROCYSTIN-3"/>
    <property type="match status" value="1"/>
</dbReference>
<dbReference type="InterPro" id="IPR019734">
    <property type="entry name" value="TPR_rpt"/>
</dbReference>
<dbReference type="Pfam" id="PF13374">
    <property type="entry name" value="TPR_10"/>
    <property type="match status" value="1"/>
</dbReference>
<keyword evidence="5" id="KW-1133">Transmembrane helix</keyword>
<dbReference type="PROSITE" id="PS00134">
    <property type="entry name" value="TRYPSIN_HIS"/>
    <property type="match status" value="1"/>
</dbReference>
<dbReference type="PROSITE" id="PS00135">
    <property type="entry name" value="TRYPSIN_SER"/>
    <property type="match status" value="1"/>
</dbReference>
<dbReference type="InterPro" id="IPR043504">
    <property type="entry name" value="Peptidase_S1_PA_chymotrypsin"/>
</dbReference>
<dbReference type="SUPFAM" id="SSF48452">
    <property type="entry name" value="TPR-like"/>
    <property type="match status" value="2"/>
</dbReference>
<dbReference type="Pfam" id="PF13424">
    <property type="entry name" value="TPR_12"/>
    <property type="match status" value="7"/>
</dbReference>
<keyword evidence="4" id="KW-0720">Serine protease</keyword>
<dbReference type="SUPFAM" id="SSF50494">
    <property type="entry name" value="Trypsin-like serine proteases"/>
    <property type="match status" value="1"/>
</dbReference>
<dbReference type="SUPFAM" id="SSF52540">
    <property type="entry name" value="P-loop containing nucleoside triphosphate hydrolases"/>
    <property type="match status" value="1"/>
</dbReference>
<dbReference type="SMART" id="SM00020">
    <property type="entry name" value="Tryp_SPc"/>
    <property type="match status" value="1"/>
</dbReference>
<dbReference type="InterPro" id="IPR036388">
    <property type="entry name" value="WH-like_DNA-bd_sf"/>
</dbReference>
<name>A0A8S1IXQ9_9CHLO</name>
<dbReference type="InterPro" id="IPR002182">
    <property type="entry name" value="NB-ARC"/>
</dbReference>
<evidence type="ECO:0000313" key="7">
    <source>
        <dbReference type="EMBL" id="CAD7699999.1"/>
    </source>
</evidence>
<feature type="repeat" description="TPR" evidence="3">
    <location>
        <begin position="1106"/>
        <end position="1139"/>
    </location>
</feature>
<dbReference type="GO" id="GO:0004252">
    <property type="term" value="F:serine-type endopeptidase activity"/>
    <property type="evidence" value="ECO:0007669"/>
    <property type="project" value="InterPro"/>
</dbReference>
<keyword evidence="4" id="KW-0378">Hydrolase</keyword>
<evidence type="ECO:0000256" key="5">
    <source>
        <dbReference type="SAM" id="Phobius"/>
    </source>
</evidence>
<comment type="caution">
    <text evidence="7">The sequence shown here is derived from an EMBL/GenBank/DDBJ whole genome shotgun (WGS) entry which is preliminary data.</text>
</comment>
<sequence>MGSPSWPLDGSVFGISLLHLLVCCTTMSQIAGGTNEVMRTRDGDNISCTLKMDGQWQHKASVQADYLSRGGEEAPPRRFPYMVSLKPTFGGDHTCGGVLIGPLHVLTAAHCERDIGRNPFVQIGGHFSHDNGSSDGAEVMRAAKWIPHPKWNGKFQDGYDIALVVLQKEAREAVPILLPDGESRIVPNTKVLGLGWGLNFKFSAPDKRWEQTSNTALQETTLKVVDSKRCPLKLKKHLQTRMVCVYDKSQCPCKGDSGGPLIAPDRNGWRNNSGWPGEDLLLGIASIGSGDCRLAECAALYTEVAGFRTWIDNAITKPKVDVAVALRLLWALSALVATVAMFMLFTCAGYFILQGPRGPKYHQALLKYAGVPGIPEYYVGRKDVEEILVQHLTKHTPRGLHPHVAVEGMGGIGKTTIACAVAGSSSLCECYKDCILWLHAGPQGDDENERIRWLGDVYARLDWILGTNVHRILGSGDVGGSPTQDSLIAAINHLFTRKKCLVIVDDLRSSCIWAVVTKFDCAVMVTTQFRHIVASDRRCRKVDIQALSVHESHRLICQASGSGTDCPLLQDLANMFGGHPLALTIGAALWKQTVSDSHPNERERELSRLLDGLRDPYRKSHISIPTEAMLHRESRDNHATISACLSMAIRRLPRSEEESYIVLSILPHGQCASVEMIRSLWNIQESDVLRRLQNLEALSLVHRDNSRCSAVGSCSWGLHDIQLDHLRALSKLDEHETLMEAAEQRQRAFLADIDNFQTIHNAVGKWRLLRFWREVASFGNISRAYRESAQRKWPNFGEGLTDCSGAEPNVHEMSHVHRCAMELMKLLPEGFPKFWQTLSALDHLHGGRHPSQSDLSTLFTLVQFLRFIAEYCTAGELVVRMLAWVKLNGNPHDFCVIKIVQELGCISHSEGQNKLAEGCLRMVLESAKKQLVENHPDIATSLNNLASVLRAQGNYEEAEALYREGLEMRKELFDDAHPDVAASLNHLALVLRNQGKYEEAVELHREGLEIREKVLGEVHPDVATSLSGLATVLANQGKYGVAEALYKRGLEMRKRVLGEVHPDVVASLTNLASVLSNQGKYDESESVCRDGLALGRGLGAVHPYVAGALNNLALVLNNKGKYEEAEKLYTEGLEMRQKLFGKVHPSIAASLNCLALVLRNQGRYDEAERLLKQGLEMRKEVFGEEHPHVAASLNDLASVLICQGKYEDAERLCWEGLKIRKQVLGETHPDVAASLNNLALIFSSKGRLADAERLHKEGLELKKKVVGDEHPDVATSLSHLASVLGRQGKYKEAEVLHKEGLRMRKKVLGEVHPDVAASLNDLALLYSDWGRYRDAEELHRKGLDMKRRVFGEVHPDVAISVNNLAWVLRNQGKYDEAERLHREALKMRRQVLGEVHPDIATSLNGLASVLNDLGKYEEAEVLHREGLDMKKQMLGEAHPKVAASLNNLALVLLHQGKFEEAEDLHRERLELKKKVLGEKHPTVATSLHNLALALSCQGKFKDAEKLHREALELRKEVLGRGHPDVSASLINVAWVLDRLGRCEEAQMLRREGMELKGVA</sequence>
<reference evidence="7" key="1">
    <citation type="submission" date="2020-12" db="EMBL/GenBank/DDBJ databases">
        <authorList>
            <person name="Iha C."/>
        </authorList>
    </citation>
    <scope>NUCLEOTIDE SEQUENCE</scope>
</reference>
<keyword evidence="5" id="KW-0472">Membrane</keyword>
<evidence type="ECO:0000256" key="4">
    <source>
        <dbReference type="RuleBase" id="RU363034"/>
    </source>
</evidence>
<dbReference type="InterPro" id="IPR033116">
    <property type="entry name" value="TRYPSIN_SER"/>
</dbReference>
<feature type="repeat" description="TPR" evidence="3">
    <location>
        <begin position="939"/>
        <end position="972"/>
    </location>
</feature>
<organism evidence="7 8">
    <name type="scientific">Ostreobium quekettii</name>
    <dbReference type="NCBI Taxonomy" id="121088"/>
    <lineage>
        <taxon>Eukaryota</taxon>
        <taxon>Viridiplantae</taxon>
        <taxon>Chlorophyta</taxon>
        <taxon>core chlorophytes</taxon>
        <taxon>Ulvophyceae</taxon>
        <taxon>TCBD clade</taxon>
        <taxon>Bryopsidales</taxon>
        <taxon>Ostreobineae</taxon>
        <taxon>Ostreobiaceae</taxon>
        <taxon>Ostreobium</taxon>
    </lineage>
</organism>
<dbReference type="Gene3D" id="2.40.10.10">
    <property type="entry name" value="Trypsin-like serine proteases"/>
    <property type="match status" value="1"/>
</dbReference>
<dbReference type="GO" id="GO:0043531">
    <property type="term" value="F:ADP binding"/>
    <property type="evidence" value="ECO:0007669"/>
    <property type="project" value="InterPro"/>
</dbReference>
<feature type="transmembrane region" description="Helical" evidence="5">
    <location>
        <begin position="328"/>
        <end position="353"/>
    </location>
</feature>
<dbReference type="InterPro" id="IPR001254">
    <property type="entry name" value="Trypsin_dom"/>
</dbReference>
<dbReference type="OrthoDB" id="5565075at2759"/>
<dbReference type="InterPro" id="IPR009003">
    <property type="entry name" value="Peptidase_S1_PA"/>
</dbReference>
<dbReference type="CDD" id="cd00190">
    <property type="entry name" value="Tryp_SPc"/>
    <property type="match status" value="1"/>
</dbReference>
<evidence type="ECO:0000256" key="2">
    <source>
        <dbReference type="ARBA" id="ARBA00022803"/>
    </source>
</evidence>
<dbReference type="PROSITE" id="PS50240">
    <property type="entry name" value="TRYPSIN_DOM"/>
    <property type="match status" value="1"/>
</dbReference>
<evidence type="ECO:0000313" key="8">
    <source>
        <dbReference type="Proteomes" id="UP000708148"/>
    </source>
</evidence>
<dbReference type="Pfam" id="PF00931">
    <property type="entry name" value="NB-ARC"/>
    <property type="match status" value="1"/>
</dbReference>
<dbReference type="SMART" id="SM00028">
    <property type="entry name" value="TPR"/>
    <property type="match status" value="15"/>
</dbReference>
<protein>
    <recommendedName>
        <fullName evidence="6">Peptidase S1 domain-containing protein</fullName>
    </recommendedName>
</protein>
<dbReference type="GO" id="GO:0006508">
    <property type="term" value="P:proteolysis"/>
    <property type="evidence" value="ECO:0007669"/>
    <property type="project" value="UniProtKB-KW"/>
</dbReference>
<keyword evidence="4" id="KW-0645">Protease</keyword>
<gene>
    <name evidence="7" type="ORF">OSTQU699_LOCUS5358</name>
</gene>
<evidence type="ECO:0000256" key="1">
    <source>
        <dbReference type="ARBA" id="ARBA00022737"/>
    </source>
</evidence>
<evidence type="ECO:0000259" key="6">
    <source>
        <dbReference type="PROSITE" id="PS50240"/>
    </source>
</evidence>
<dbReference type="EMBL" id="CAJHUC010001151">
    <property type="protein sequence ID" value="CAD7699999.1"/>
    <property type="molecule type" value="Genomic_DNA"/>
</dbReference>
<dbReference type="Pfam" id="PF00089">
    <property type="entry name" value="Trypsin"/>
    <property type="match status" value="1"/>
</dbReference>
<dbReference type="PROSITE" id="PS50005">
    <property type="entry name" value="TPR"/>
    <property type="match status" value="3"/>
</dbReference>
<dbReference type="Proteomes" id="UP000708148">
    <property type="component" value="Unassembled WGS sequence"/>
</dbReference>
<keyword evidence="8" id="KW-1185">Reference proteome</keyword>